<dbReference type="InParanoid" id="A0A2K2DCI6"/>
<evidence type="ECO:0000256" key="1">
    <source>
        <dbReference type="SAM" id="MobiDB-lite"/>
    </source>
</evidence>
<reference evidence="3" key="3">
    <citation type="submission" date="2018-08" db="UniProtKB">
        <authorList>
            <consortium name="EnsemblPlants"/>
        </authorList>
    </citation>
    <scope>IDENTIFICATION</scope>
    <source>
        <strain evidence="3">cv. Bd21</strain>
    </source>
</reference>
<protein>
    <submittedName>
        <fullName evidence="2 3">Uncharacterized protein</fullName>
    </submittedName>
</protein>
<reference evidence="2 3" key="1">
    <citation type="journal article" date="2010" name="Nature">
        <title>Genome sequencing and analysis of the model grass Brachypodium distachyon.</title>
        <authorList>
            <consortium name="International Brachypodium Initiative"/>
        </authorList>
    </citation>
    <scope>NUCLEOTIDE SEQUENCE [LARGE SCALE GENOMIC DNA]</scope>
    <source>
        <strain evidence="2 3">Bd21</strain>
    </source>
</reference>
<keyword evidence="4" id="KW-1185">Reference proteome</keyword>
<dbReference type="Gramene" id="PNT71994">
    <property type="protein sequence ID" value="PNT71994"/>
    <property type="gene ID" value="BRADI_2g38205v3"/>
</dbReference>
<evidence type="ECO:0000313" key="3">
    <source>
        <dbReference type="EnsemblPlants" id="PNT71994"/>
    </source>
</evidence>
<sequence>MLGTRETSQQYTLSIIYGKERGVGETNPSVRPVASKTRSWIFGEGWRACMCSCGQKPRSLSMEGSERNEQDHVNKKRSFHVM</sequence>
<proteinExistence type="predicted"/>
<reference evidence="2" key="2">
    <citation type="submission" date="2017-06" db="EMBL/GenBank/DDBJ databases">
        <title>WGS assembly of Brachypodium distachyon.</title>
        <authorList>
            <consortium name="The International Brachypodium Initiative"/>
            <person name="Lucas S."/>
            <person name="Harmon-Smith M."/>
            <person name="Lail K."/>
            <person name="Tice H."/>
            <person name="Grimwood J."/>
            <person name="Bruce D."/>
            <person name="Barry K."/>
            <person name="Shu S."/>
            <person name="Lindquist E."/>
            <person name="Wang M."/>
            <person name="Pitluck S."/>
            <person name="Vogel J.P."/>
            <person name="Garvin D.F."/>
            <person name="Mockler T.C."/>
            <person name="Schmutz J."/>
            <person name="Rokhsar D."/>
            <person name="Bevan M.W."/>
        </authorList>
    </citation>
    <scope>NUCLEOTIDE SEQUENCE</scope>
    <source>
        <strain evidence="2">Bd21</strain>
    </source>
</reference>
<name>A0A2K2DCI6_BRADI</name>
<dbReference type="Proteomes" id="UP000008810">
    <property type="component" value="Chromosome 2"/>
</dbReference>
<evidence type="ECO:0000313" key="4">
    <source>
        <dbReference type="Proteomes" id="UP000008810"/>
    </source>
</evidence>
<organism evidence="2">
    <name type="scientific">Brachypodium distachyon</name>
    <name type="common">Purple false brome</name>
    <name type="synonym">Trachynia distachya</name>
    <dbReference type="NCBI Taxonomy" id="15368"/>
    <lineage>
        <taxon>Eukaryota</taxon>
        <taxon>Viridiplantae</taxon>
        <taxon>Streptophyta</taxon>
        <taxon>Embryophyta</taxon>
        <taxon>Tracheophyta</taxon>
        <taxon>Spermatophyta</taxon>
        <taxon>Magnoliopsida</taxon>
        <taxon>Liliopsida</taxon>
        <taxon>Poales</taxon>
        <taxon>Poaceae</taxon>
        <taxon>BOP clade</taxon>
        <taxon>Pooideae</taxon>
        <taxon>Stipodae</taxon>
        <taxon>Brachypodieae</taxon>
        <taxon>Brachypodium</taxon>
    </lineage>
</organism>
<gene>
    <name evidence="2" type="ORF">BRADI_2g38205v3</name>
</gene>
<dbReference type="EMBL" id="CM000881">
    <property type="protein sequence ID" value="PNT71994.1"/>
    <property type="molecule type" value="Genomic_DNA"/>
</dbReference>
<feature type="compositionally biased region" description="Basic and acidic residues" evidence="1">
    <location>
        <begin position="64"/>
        <end position="73"/>
    </location>
</feature>
<dbReference type="AlphaFoldDB" id="A0A2K2DCI6"/>
<accession>A0A2K2DCI6</accession>
<dbReference type="EnsemblPlants" id="PNT71994">
    <property type="protein sequence ID" value="PNT71994"/>
    <property type="gene ID" value="BRADI_2g38205v3"/>
</dbReference>
<evidence type="ECO:0000313" key="2">
    <source>
        <dbReference type="EMBL" id="PNT71994.1"/>
    </source>
</evidence>
<feature type="region of interest" description="Disordered" evidence="1">
    <location>
        <begin position="59"/>
        <end position="82"/>
    </location>
</feature>